<feature type="compositionally biased region" description="Basic and acidic residues" evidence="1">
    <location>
        <begin position="29"/>
        <end position="38"/>
    </location>
</feature>
<dbReference type="PANTHER" id="PTHR34207">
    <property type="entry name" value="PROTEIN BIC1"/>
    <property type="match status" value="1"/>
</dbReference>
<dbReference type="InterPro" id="IPR040374">
    <property type="entry name" value="BIC"/>
</dbReference>
<protein>
    <submittedName>
        <fullName evidence="2">Uncharacterized protein</fullName>
    </submittedName>
</protein>
<organism evidence="2 3">
    <name type="scientific">Spirodela intermedia</name>
    <name type="common">Intermediate duckweed</name>
    <dbReference type="NCBI Taxonomy" id="51605"/>
    <lineage>
        <taxon>Eukaryota</taxon>
        <taxon>Viridiplantae</taxon>
        <taxon>Streptophyta</taxon>
        <taxon>Embryophyta</taxon>
        <taxon>Tracheophyta</taxon>
        <taxon>Spermatophyta</taxon>
        <taxon>Magnoliopsida</taxon>
        <taxon>Liliopsida</taxon>
        <taxon>Araceae</taxon>
        <taxon>Lemnoideae</taxon>
        <taxon>Spirodela</taxon>
    </lineage>
</organism>
<dbReference type="EMBL" id="LR746268">
    <property type="protein sequence ID" value="CAA7397023.1"/>
    <property type="molecule type" value="Genomic_DNA"/>
</dbReference>
<dbReference type="AlphaFoldDB" id="A0A7I8KH16"/>
<proteinExistence type="predicted"/>
<accession>A0A7I8KH16</accession>
<dbReference type="PANTHER" id="PTHR34207:SF2">
    <property type="entry name" value="PROTEIN BIC1"/>
    <property type="match status" value="1"/>
</dbReference>
<sequence>MASPVSPPSDAEATRAENLLRNTAMGAAAERKEEEGDRRRGRPGCPAYEDGVLVPGEAAAVVVVAVPEPAREEEDCGRERLKRHRVAMAGHVWIPDTWGQEKLLKDWVDCAAIDRTLVPNGLLSAREALAEECRRANSSGFPIESRCLSA</sequence>
<name>A0A7I8KH16_SPIIN</name>
<evidence type="ECO:0000313" key="3">
    <source>
        <dbReference type="Proteomes" id="UP000663760"/>
    </source>
</evidence>
<dbReference type="CDD" id="cd22645">
    <property type="entry name" value="BIC1_CID"/>
    <property type="match status" value="1"/>
</dbReference>
<evidence type="ECO:0000256" key="1">
    <source>
        <dbReference type="SAM" id="MobiDB-lite"/>
    </source>
</evidence>
<gene>
    <name evidence="2" type="ORF">SI8410_05007686</name>
</gene>
<dbReference type="OrthoDB" id="672067at2759"/>
<feature type="region of interest" description="Disordered" evidence="1">
    <location>
        <begin position="1"/>
        <end position="49"/>
    </location>
</feature>
<keyword evidence="3" id="KW-1185">Reference proteome</keyword>
<evidence type="ECO:0000313" key="2">
    <source>
        <dbReference type="EMBL" id="CAA7397023.1"/>
    </source>
</evidence>
<reference evidence="2" key="1">
    <citation type="submission" date="2020-02" db="EMBL/GenBank/DDBJ databases">
        <authorList>
            <person name="Scholz U."/>
            <person name="Mascher M."/>
            <person name="Fiebig A."/>
        </authorList>
    </citation>
    <scope>NUCLEOTIDE SEQUENCE</scope>
</reference>
<dbReference type="GO" id="GO:0009785">
    <property type="term" value="P:blue light signaling pathway"/>
    <property type="evidence" value="ECO:0007669"/>
    <property type="project" value="InterPro"/>
</dbReference>
<dbReference type="Proteomes" id="UP000663760">
    <property type="component" value="Chromosome 5"/>
</dbReference>